<keyword evidence="2" id="KW-1185">Reference proteome</keyword>
<accession>A0ABR3VH74</accession>
<evidence type="ECO:0000313" key="1">
    <source>
        <dbReference type="EMBL" id="KAL1841160.1"/>
    </source>
</evidence>
<reference evidence="1 2" key="1">
    <citation type="journal article" date="2024" name="Commun. Biol.">
        <title>Comparative genomic analysis of thermophilic fungi reveals convergent evolutionary adaptations and gene losses.</title>
        <authorList>
            <person name="Steindorff A.S."/>
            <person name="Aguilar-Pontes M.V."/>
            <person name="Robinson A.J."/>
            <person name="Andreopoulos B."/>
            <person name="LaButti K."/>
            <person name="Kuo A."/>
            <person name="Mondo S."/>
            <person name="Riley R."/>
            <person name="Otillar R."/>
            <person name="Haridas S."/>
            <person name="Lipzen A."/>
            <person name="Grimwood J."/>
            <person name="Schmutz J."/>
            <person name="Clum A."/>
            <person name="Reid I.D."/>
            <person name="Moisan M.C."/>
            <person name="Butler G."/>
            <person name="Nguyen T.T.M."/>
            <person name="Dewar K."/>
            <person name="Conant G."/>
            <person name="Drula E."/>
            <person name="Henrissat B."/>
            <person name="Hansel C."/>
            <person name="Singer S."/>
            <person name="Hutchinson M.I."/>
            <person name="de Vries R.P."/>
            <person name="Natvig D.O."/>
            <person name="Powell A.J."/>
            <person name="Tsang A."/>
            <person name="Grigoriev I.V."/>
        </authorList>
    </citation>
    <scope>NUCLEOTIDE SEQUENCE [LARGE SCALE GENOMIC DNA]</scope>
    <source>
        <strain evidence="1 2">ATCC 24622</strain>
    </source>
</reference>
<dbReference type="EMBL" id="JAZHXJ010002110">
    <property type="protein sequence ID" value="KAL1841160.1"/>
    <property type="molecule type" value="Genomic_DNA"/>
</dbReference>
<organism evidence="1 2">
    <name type="scientific">Phialemonium thermophilum</name>
    <dbReference type="NCBI Taxonomy" id="223376"/>
    <lineage>
        <taxon>Eukaryota</taxon>
        <taxon>Fungi</taxon>
        <taxon>Dikarya</taxon>
        <taxon>Ascomycota</taxon>
        <taxon>Pezizomycotina</taxon>
        <taxon>Sordariomycetes</taxon>
        <taxon>Sordariomycetidae</taxon>
        <taxon>Cephalothecales</taxon>
        <taxon>Cephalothecaceae</taxon>
        <taxon>Phialemonium</taxon>
    </lineage>
</organism>
<comment type="caution">
    <text evidence="1">The sequence shown here is derived from an EMBL/GenBank/DDBJ whole genome shotgun (WGS) entry which is preliminary data.</text>
</comment>
<protein>
    <submittedName>
        <fullName evidence="1">Uncharacterized protein</fullName>
    </submittedName>
</protein>
<sequence>MRFAMPGSRWPRCPVISCSSRGQHRGPTLGPRAPCCTRRERAGVLEITGQAAPFPCLEGESVCASLLLPHFPPANRPPSWKHATRVHLQVGSEMARNGWASPSWCRPAVPMPMHALPSRDTFS</sequence>
<name>A0ABR3VH74_9PEZI</name>
<dbReference type="Proteomes" id="UP001586593">
    <property type="component" value="Unassembled WGS sequence"/>
</dbReference>
<gene>
    <name evidence="1" type="ORF">VTK73DRAFT_3581</name>
</gene>
<proteinExistence type="predicted"/>
<evidence type="ECO:0000313" key="2">
    <source>
        <dbReference type="Proteomes" id="UP001586593"/>
    </source>
</evidence>